<dbReference type="Proteomes" id="UP000814033">
    <property type="component" value="Unassembled WGS sequence"/>
</dbReference>
<accession>A0ACB8SAJ4</accession>
<gene>
    <name evidence="1" type="ORF">FA95DRAFT_1568845</name>
</gene>
<proteinExistence type="predicted"/>
<keyword evidence="2" id="KW-1185">Reference proteome</keyword>
<name>A0ACB8SAJ4_9AGAM</name>
<reference evidence="1" key="1">
    <citation type="submission" date="2021-02" db="EMBL/GenBank/DDBJ databases">
        <authorList>
            <consortium name="DOE Joint Genome Institute"/>
            <person name="Ahrendt S."/>
            <person name="Looney B.P."/>
            <person name="Miyauchi S."/>
            <person name="Morin E."/>
            <person name="Drula E."/>
            <person name="Courty P.E."/>
            <person name="Chicoki N."/>
            <person name="Fauchery L."/>
            <person name="Kohler A."/>
            <person name="Kuo A."/>
            <person name="Labutti K."/>
            <person name="Pangilinan J."/>
            <person name="Lipzen A."/>
            <person name="Riley R."/>
            <person name="Andreopoulos W."/>
            <person name="He G."/>
            <person name="Johnson J."/>
            <person name="Barry K.W."/>
            <person name="Grigoriev I.V."/>
            <person name="Nagy L."/>
            <person name="Hibbett D."/>
            <person name="Henrissat B."/>
            <person name="Matheny P.B."/>
            <person name="Labbe J."/>
            <person name="Martin F."/>
        </authorList>
    </citation>
    <scope>NUCLEOTIDE SEQUENCE</scope>
    <source>
        <strain evidence="1">FP105234-sp</strain>
    </source>
</reference>
<organism evidence="1 2">
    <name type="scientific">Auriscalpium vulgare</name>
    <dbReference type="NCBI Taxonomy" id="40419"/>
    <lineage>
        <taxon>Eukaryota</taxon>
        <taxon>Fungi</taxon>
        <taxon>Dikarya</taxon>
        <taxon>Basidiomycota</taxon>
        <taxon>Agaricomycotina</taxon>
        <taxon>Agaricomycetes</taxon>
        <taxon>Russulales</taxon>
        <taxon>Auriscalpiaceae</taxon>
        <taxon>Auriscalpium</taxon>
    </lineage>
</organism>
<comment type="caution">
    <text evidence="1">The sequence shown here is derived from an EMBL/GenBank/DDBJ whole genome shotgun (WGS) entry which is preliminary data.</text>
</comment>
<evidence type="ECO:0000313" key="2">
    <source>
        <dbReference type="Proteomes" id="UP000814033"/>
    </source>
</evidence>
<reference evidence="1" key="2">
    <citation type="journal article" date="2022" name="New Phytol.">
        <title>Evolutionary transition to the ectomycorrhizal habit in the genomes of a hyperdiverse lineage of mushroom-forming fungi.</title>
        <authorList>
            <person name="Looney B."/>
            <person name="Miyauchi S."/>
            <person name="Morin E."/>
            <person name="Drula E."/>
            <person name="Courty P.E."/>
            <person name="Kohler A."/>
            <person name="Kuo A."/>
            <person name="LaButti K."/>
            <person name="Pangilinan J."/>
            <person name="Lipzen A."/>
            <person name="Riley R."/>
            <person name="Andreopoulos W."/>
            <person name="He G."/>
            <person name="Johnson J."/>
            <person name="Nolan M."/>
            <person name="Tritt A."/>
            <person name="Barry K.W."/>
            <person name="Grigoriev I.V."/>
            <person name="Nagy L.G."/>
            <person name="Hibbett D."/>
            <person name="Henrissat B."/>
            <person name="Matheny P.B."/>
            <person name="Labbe J."/>
            <person name="Martin F.M."/>
        </authorList>
    </citation>
    <scope>NUCLEOTIDE SEQUENCE</scope>
    <source>
        <strain evidence="1">FP105234-sp</strain>
    </source>
</reference>
<dbReference type="EMBL" id="MU275841">
    <property type="protein sequence ID" value="KAI0053207.1"/>
    <property type="molecule type" value="Genomic_DNA"/>
</dbReference>
<sequence>MRFFFAPLAIAAACVSAVGASPSLISQRDVDLADWFLGSVLSFFPNHTGWETGYAAAFAPTLKASFNQPLYNYTTLKEFYAGVYDTVTTEFTNFEVSIVSVVVVPNTNDLGGLITLTGVEGGPLANGTVLTAPDSAFAVVSEINGSRFITEWRETTDFPL</sequence>
<protein>
    <submittedName>
        <fullName evidence="1">Uncharacterized protein</fullName>
    </submittedName>
</protein>
<evidence type="ECO:0000313" key="1">
    <source>
        <dbReference type="EMBL" id="KAI0053207.1"/>
    </source>
</evidence>